<dbReference type="GO" id="GO:0016301">
    <property type="term" value="F:kinase activity"/>
    <property type="evidence" value="ECO:0007669"/>
    <property type="project" value="UniProtKB-KW"/>
</dbReference>
<accession>A0A4R4FI33</accession>
<dbReference type="InterPro" id="IPR027417">
    <property type="entry name" value="P-loop_NTPase"/>
</dbReference>
<dbReference type="EMBL" id="SMMX01000001">
    <property type="protein sequence ID" value="TDA23377.1"/>
    <property type="molecule type" value="Genomic_DNA"/>
</dbReference>
<keyword evidence="1" id="KW-0418">Kinase</keyword>
<gene>
    <name evidence="1" type="ORF">E1963_01160</name>
</gene>
<organism evidence="1 2">
    <name type="scientific">Extibacter muris</name>
    <dbReference type="NCBI Taxonomy" id="1796622"/>
    <lineage>
        <taxon>Bacteria</taxon>
        <taxon>Bacillati</taxon>
        <taxon>Bacillota</taxon>
        <taxon>Clostridia</taxon>
        <taxon>Lachnospirales</taxon>
        <taxon>Lachnospiraceae</taxon>
        <taxon>Extibacter</taxon>
    </lineage>
</organism>
<sequence length="161" mass="18860">MKLVITMSRRYGTGASIIARELSKRLGVPVYDKVNVEQELYKNIYESEVEVIKELAEKPCIILGRCASEILKDRKNVFNIYVCADKEDRVRRIMEKDGISYEEADEKVERTDEERATYYHEHTGKAWGDVNNYHMILNTSDLGVENCADILMRYFEKMEYI</sequence>
<dbReference type="RefSeq" id="WP_132274165.1">
    <property type="nucleotide sequence ID" value="NZ_JAOBST010000050.1"/>
</dbReference>
<dbReference type="AlphaFoldDB" id="A0A4R4FI33"/>
<name>A0A4R4FI33_9FIRM</name>
<dbReference type="Gene3D" id="3.40.50.300">
    <property type="entry name" value="P-loop containing nucleotide triphosphate hydrolases"/>
    <property type="match status" value="2"/>
</dbReference>
<evidence type="ECO:0000313" key="1">
    <source>
        <dbReference type="EMBL" id="TDA23377.1"/>
    </source>
</evidence>
<evidence type="ECO:0000313" key="2">
    <source>
        <dbReference type="Proteomes" id="UP000295710"/>
    </source>
</evidence>
<proteinExistence type="predicted"/>
<keyword evidence="1" id="KW-0808">Transferase</keyword>
<keyword evidence="2" id="KW-1185">Reference proteome</keyword>
<comment type="caution">
    <text evidence="1">The sequence shown here is derived from an EMBL/GenBank/DDBJ whole genome shotgun (WGS) entry which is preliminary data.</text>
</comment>
<dbReference type="Proteomes" id="UP000295710">
    <property type="component" value="Unassembled WGS sequence"/>
</dbReference>
<protein>
    <submittedName>
        <fullName evidence="1">Cytidylate kinase-like family protein</fullName>
    </submittedName>
</protein>
<reference evidence="1 2" key="1">
    <citation type="journal article" date="2016" name="Nat. Microbiol.">
        <title>The Mouse Intestinal Bacterial Collection (miBC) provides host-specific insight into cultured diversity and functional potential of the gut microbiota.</title>
        <authorList>
            <person name="Lagkouvardos I."/>
            <person name="Pukall R."/>
            <person name="Abt B."/>
            <person name="Foesel B.U."/>
            <person name="Meier-Kolthoff J.P."/>
            <person name="Kumar N."/>
            <person name="Bresciani A."/>
            <person name="Martinez I."/>
            <person name="Just S."/>
            <person name="Ziegler C."/>
            <person name="Brugiroux S."/>
            <person name="Garzetti D."/>
            <person name="Wenning M."/>
            <person name="Bui T.P."/>
            <person name="Wang J."/>
            <person name="Hugenholtz F."/>
            <person name="Plugge C.M."/>
            <person name="Peterson D.A."/>
            <person name="Hornef M.W."/>
            <person name="Baines J.F."/>
            <person name="Smidt H."/>
            <person name="Walter J."/>
            <person name="Kristiansen K."/>
            <person name="Nielsen H.B."/>
            <person name="Haller D."/>
            <person name="Overmann J."/>
            <person name="Stecher B."/>
            <person name="Clavel T."/>
        </authorList>
    </citation>
    <scope>NUCLEOTIDE SEQUENCE [LARGE SCALE GENOMIC DNA]</scope>
    <source>
        <strain evidence="1 2">DSM 28560</strain>
    </source>
</reference>
<dbReference type="Pfam" id="PF13189">
    <property type="entry name" value="Cytidylate_kin2"/>
    <property type="match status" value="2"/>
</dbReference>
<dbReference type="SUPFAM" id="SSF52540">
    <property type="entry name" value="P-loop containing nucleoside triphosphate hydrolases"/>
    <property type="match status" value="1"/>
</dbReference>